<reference evidence="1 2" key="1">
    <citation type="submission" date="2018-01" db="EMBL/GenBank/DDBJ databases">
        <title>Draft genome sequences of six Vibrio diazotrophicus strains isolated from deep-sea sediments of the Baltic Sea.</title>
        <authorList>
            <person name="Castillo D."/>
            <person name="Vandieken V."/>
            <person name="Chiang O."/>
            <person name="Middelboe M."/>
        </authorList>
    </citation>
    <scope>NUCLEOTIDE SEQUENCE [LARGE SCALE GENOMIC DNA]</scope>
    <source>
        <strain evidence="1 2">60.27F</strain>
    </source>
</reference>
<sequence length="72" mass="8047">MSEQKQRFKKALEVVLDGVSLSTNTERRGEVGVYLLGLLIADNPNLVEKADIKTIQSIIEMADEQESPAFRL</sequence>
<protein>
    <recommendedName>
        <fullName evidence="3">Conjugal transfer protein TraD</fullName>
    </recommendedName>
</protein>
<name>A0A2J8I6P6_VIBDI</name>
<dbReference type="RefSeq" id="WP_102965491.1">
    <property type="nucleotide sequence ID" value="NZ_POSK01000002.1"/>
</dbReference>
<gene>
    <name evidence="1" type="ORF">C1N32_04185</name>
</gene>
<evidence type="ECO:0008006" key="3">
    <source>
        <dbReference type="Google" id="ProtNLM"/>
    </source>
</evidence>
<evidence type="ECO:0000313" key="2">
    <source>
        <dbReference type="Proteomes" id="UP000236449"/>
    </source>
</evidence>
<organism evidence="1 2">
    <name type="scientific">Vibrio diazotrophicus</name>
    <dbReference type="NCBI Taxonomy" id="685"/>
    <lineage>
        <taxon>Bacteria</taxon>
        <taxon>Pseudomonadati</taxon>
        <taxon>Pseudomonadota</taxon>
        <taxon>Gammaproteobacteria</taxon>
        <taxon>Vibrionales</taxon>
        <taxon>Vibrionaceae</taxon>
        <taxon>Vibrio</taxon>
    </lineage>
</organism>
<accession>A0A2J8I6P6</accession>
<proteinExistence type="predicted"/>
<dbReference type="OrthoDB" id="5880313at2"/>
<comment type="caution">
    <text evidence="1">The sequence shown here is derived from an EMBL/GenBank/DDBJ whole genome shotgun (WGS) entry which is preliminary data.</text>
</comment>
<dbReference type="EMBL" id="POSK01000002">
    <property type="protein sequence ID" value="PNI06205.1"/>
    <property type="molecule type" value="Genomic_DNA"/>
</dbReference>
<dbReference type="AlphaFoldDB" id="A0A2J8I6P6"/>
<evidence type="ECO:0000313" key="1">
    <source>
        <dbReference type="EMBL" id="PNI06205.1"/>
    </source>
</evidence>
<dbReference type="Proteomes" id="UP000236449">
    <property type="component" value="Unassembled WGS sequence"/>
</dbReference>